<evidence type="ECO:0000313" key="2">
    <source>
        <dbReference type="EMBL" id="MTG91026.1"/>
    </source>
</evidence>
<evidence type="ECO:0000256" key="1">
    <source>
        <dbReference type="SAM" id="SignalP"/>
    </source>
</evidence>
<sequence length="177" mass="18628">MAAATVATVGLAFTGAVSAGANTTAVESDTTPDTVIIDGREFGPEDGLEVVVEQFEVETGAGTVGEVFDTPLEPGTITPFATWGSSYATSTETLQLKYTGRAKAAANVYNGKRIIQVCFWYTRGTQVVASKICSNASSDSGWRAGVEKSKSVWDSLVPNAPKTIFNISTARIDPNIH</sequence>
<proteinExistence type="predicted"/>
<evidence type="ECO:0008006" key="4">
    <source>
        <dbReference type="Google" id="ProtNLM"/>
    </source>
</evidence>
<comment type="caution">
    <text evidence="2">The sequence shown here is derived from an EMBL/GenBank/DDBJ whole genome shotgun (WGS) entry which is preliminary data.</text>
</comment>
<dbReference type="EMBL" id="WMKA01000096">
    <property type="protein sequence ID" value="MTG91026.1"/>
    <property type="molecule type" value="Genomic_DNA"/>
</dbReference>
<reference evidence="2 3" key="1">
    <citation type="submission" date="2019-11" db="EMBL/GenBank/DDBJ databases">
        <title>Cellulosimicrobium composti sp. nov. isolated from a compost.</title>
        <authorList>
            <person name="Yang Y."/>
        </authorList>
    </citation>
    <scope>NUCLEOTIDE SEQUENCE [LARGE SCALE GENOMIC DNA]</scope>
    <source>
        <strain evidence="2 3">BIT-GX5</strain>
    </source>
</reference>
<protein>
    <recommendedName>
        <fullName evidence="4">Secreted protein</fullName>
    </recommendedName>
</protein>
<feature type="chain" id="PRO_5038731276" description="Secreted protein" evidence="1">
    <location>
        <begin position="20"/>
        <end position="177"/>
    </location>
</feature>
<organism evidence="2 3">
    <name type="scientific">Cellulosimicrobium composti</name>
    <dbReference type="NCBI Taxonomy" id="2672572"/>
    <lineage>
        <taxon>Bacteria</taxon>
        <taxon>Bacillati</taxon>
        <taxon>Actinomycetota</taxon>
        <taxon>Actinomycetes</taxon>
        <taxon>Micrococcales</taxon>
        <taxon>Promicromonosporaceae</taxon>
        <taxon>Cellulosimicrobium</taxon>
    </lineage>
</organism>
<gene>
    <name evidence="2" type="ORF">GJV82_19100</name>
</gene>
<name>A0A6N7ZNL7_9MICO</name>
<evidence type="ECO:0000313" key="3">
    <source>
        <dbReference type="Proteomes" id="UP000440668"/>
    </source>
</evidence>
<dbReference type="RefSeq" id="WP_155100310.1">
    <property type="nucleotide sequence ID" value="NZ_WMKA01000096.1"/>
</dbReference>
<keyword evidence="1" id="KW-0732">Signal</keyword>
<feature type="signal peptide" evidence="1">
    <location>
        <begin position="1"/>
        <end position="19"/>
    </location>
</feature>
<accession>A0A6N7ZNL7</accession>
<dbReference type="Proteomes" id="UP000440668">
    <property type="component" value="Unassembled WGS sequence"/>
</dbReference>
<dbReference type="AlphaFoldDB" id="A0A6N7ZNL7"/>